<protein>
    <recommendedName>
        <fullName evidence="3">AP2 domain protein</fullName>
    </recommendedName>
</protein>
<dbReference type="GO" id="GO:0003677">
    <property type="term" value="F:DNA binding"/>
    <property type="evidence" value="ECO:0007669"/>
    <property type="project" value="InterPro"/>
</dbReference>
<sequence length="320" mass="37216">MYENMTRKSICQKKEVIGKVYGKLTVEDVYCKERTSWCRCSCSCGNKKDIRYYNLVSGRTKSCGCLEYENRHKCKNVTGKSFGDLLVTRKTDNRKNGLVVWECTCQKCGEIHLRTTKDLHHGWKTTCSKFPKKRTGRKTDLSGRRFGRLKVINDTFKRDYKGSVIWNCLCDCGNKKEYSEDSLVHGHCTSCGCKKREITENIRDQLTFVDQTCIEWLKFRKTRKDNTSGFRGVSQKNNGKYQVRIGLQRKSYHLGSFDTFEQAVAARLEAEKLLHGGFIQEYEKWQEKAIIDPQYAAEHPFQFHVKQIEGRFYVSSSVTE</sequence>
<gene>
    <name evidence="1" type="ORF">ATE35_09660</name>
</gene>
<evidence type="ECO:0000313" key="1">
    <source>
        <dbReference type="EMBL" id="ORJ29672.1"/>
    </source>
</evidence>
<dbReference type="GO" id="GO:0003700">
    <property type="term" value="F:DNA-binding transcription factor activity"/>
    <property type="evidence" value="ECO:0007669"/>
    <property type="project" value="InterPro"/>
</dbReference>
<accession>A0A1X0WSC4</accession>
<evidence type="ECO:0000313" key="2">
    <source>
        <dbReference type="Proteomes" id="UP000192789"/>
    </source>
</evidence>
<evidence type="ECO:0008006" key="3">
    <source>
        <dbReference type="Google" id="ProtNLM"/>
    </source>
</evidence>
<dbReference type="Gene3D" id="3.30.730.10">
    <property type="entry name" value="AP2/ERF domain"/>
    <property type="match status" value="1"/>
</dbReference>
<organism evidence="1 2">
    <name type="scientific">Streptococcus oralis subsp. tigurinus</name>
    <dbReference type="NCBI Taxonomy" id="1077464"/>
    <lineage>
        <taxon>Bacteria</taxon>
        <taxon>Bacillati</taxon>
        <taxon>Bacillota</taxon>
        <taxon>Bacilli</taxon>
        <taxon>Lactobacillales</taxon>
        <taxon>Streptococcaceae</taxon>
        <taxon>Streptococcus</taxon>
    </lineage>
</organism>
<comment type="caution">
    <text evidence="1">The sequence shown here is derived from an EMBL/GenBank/DDBJ whole genome shotgun (WGS) entry which is preliminary data.</text>
</comment>
<dbReference type="InterPro" id="IPR016177">
    <property type="entry name" value="DNA-bd_dom_sf"/>
</dbReference>
<reference evidence="1 2" key="1">
    <citation type="journal article" date="2016" name="PLoS ONE">
        <title>Comparative Genomics Analysis of Streptococcus tigurinus Strains Identifies Genetic Elements Specifically and Uniquely Present in Highly Virulent Strains.</title>
        <authorList>
            <person name="Diene S.M."/>
            <person name="Francois P."/>
            <person name="Zbinden A."/>
            <person name="Entenza J.M."/>
            <person name="Resch G."/>
        </authorList>
    </citation>
    <scope>NUCLEOTIDE SEQUENCE [LARGE SCALE GENOMIC DNA]</scope>
    <source>
        <strain evidence="1 2">AZ_14</strain>
    </source>
</reference>
<dbReference type="SUPFAM" id="SSF54171">
    <property type="entry name" value="DNA-binding domain"/>
    <property type="match status" value="1"/>
</dbReference>
<dbReference type="EMBL" id="LNVG01000015">
    <property type="protein sequence ID" value="ORJ29672.1"/>
    <property type="molecule type" value="Genomic_DNA"/>
</dbReference>
<dbReference type="RefSeq" id="WP_084933824.1">
    <property type="nucleotide sequence ID" value="NZ_LNVG01000015.1"/>
</dbReference>
<dbReference type="Proteomes" id="UP000192789">
    <property type="component" value="Unassembled WGS sequence"/>
</dbReference>
<dbReference type="InterPro" id="IPR036955">
    <property type="entry name" value="AP2/ERF_dom_sf"/>
</dbReference>
<name>A0A1X0WSC4_STROR</name>
<dbReference type="AlphaFoldDB" id="A0A1X0WSC4"/>
<proteinExistence type="predicted"/>